<feature type="region of interest" description="Disordered" evidence="1">
    <location>
        <begin position="1"/>
        <end position="51"/>
    </location>
</feature>
<sequence length="113" mass="12675">MARTPTSALVSVPHKHDQAMSSMLHATDELSSLESAENDPNVEKSDDQEATEAETFIRPTLHFGFRLVLVCGLSHFDMYARKVRATCPPLRSSYTDTPPPREDEVDEGVCIWR</sequence>
<reference evidence="3" key="1">
    <citation type="submission" date="2014-12" db="EMBL/GenBank/DDBJ databases">
        <title>Genome Sequence of Valsa Canker Pathogens Uncovers a Specific Adaption of Colonization on Woody Bark.</title>
        <authorList>
            <person name="Yin Z."/>
            <person name="Liu H."/>
            <person name="Gao X."/>
            <person name="Li Z."/>
            <person name="Song N."/>
            <person name="Ke X."/>
            <person name="Dai Q."/>
            <person name="Wu Y."/>
            <person name="Sun Y."/>
            <person name="Xu J.-R."/>
            <person name="Kang Z.K."/>
            <person name="Wang L."/>
            <person name="Huang L."/>
        </authorList>
    </citation>
    <scope>NUCLEOTIDE SEQUENCE [LARGE SCALE GENOMIC DNA]</scope>
    <source>
        <strain evidence="3">SXYL134</strain>
    </source>
</reference>
<organism evidence="2 3">
    <name type="scientific">Cytospora mali</name>
    <name type="common">Apple Valsa canker fungus</name>
    <name type="synonym">Valsa mali</name>
    <dbReference type="NCBI Taxonomy" id="578113"/>
    <lineage>
        <taxon>Eukaryota</taxon>
        <taxon>Fungi</taxon>
        <taxon>Dikarya</taxon>
        <taxon>Ascomycota</taxon>
        <taxon>Pezizomycotina</taxon>
        <taxon>Sordariomycetes</taxon>
        <taxon>Sordariomycetidae</taxon>
        <taxon>Diaporthales</taxon>
        <taxon>Cytosporaceae</taxon>
        <taxon>Cytospora</taxon>
    </lineage>
</organism>
<evidence type="ECO:0000313" key="2">
    <source>
        <dbReference type="EMBL" id="KUI56323.1"/>
    </source>
</evidence>
<evidence type="ECO:0000256" key="1">
    <source>
        <dbReference type="SAM" id="MobiDB-lite"/>
    </source>
</evidence>
<dbReference type="Proteomes" id="UP000078576">
    <property type="component" value="Unassembled WGS sequence"/>
</dbReference>
<name>A0A194UXE5_CYTMA</name>
<gene>
    <name evidence="2" type="ORF">VP1G_10803</name>
</gene>
<dbReference type="EMBL" id="KN714688">
    <property type="protein sequence ID" value="KUI56323.1"/>
    <property type="molecule type" value="Genomic_DNA"/>
</dbReference>
<dbReference type="AlphaFoldDB" id="A0A194UXE5"/>
<proteinExistence type="predicted"/>
<protein>
    <submittedName>
        <fullName evidence="2">Uncharacterized protein</fullName>
    </submittedName>
</protein>
<accession>A0A194UXE5</accession>
<keyword evidence="3" id="KW-1185">Reference proteome</keyword>
<evidence type="ECO:0000313" key="3">
    <source>
        <dbReference type="Proteomes" id="UP000078576"/>
    </source>
</evidence>